<evidence type="ECO:0000313" key="1">
    <source>
        <dbReference type="EMBL" id="QPL06736.1"/>
    </source>
</evidence>
<gene>
    <name evidence="1" type="ORF">ID810_02415</name>
</gene>
<dbReference type="Proteomes" id="UP000594637">
    <property type="component" value="Chromosome"/>
</dbReference>
<reference evidence="1 2" key="1">
    <citation type="submission" date="2020-11" db="EMBL/GenBank/DDBJ databases">
        <title>Actinomyces sp. ZJ750.</title>
        <authorList>
            <person name="Zhou J."/>
        </authorList>
    </citation>
    <scope>NUCLEOTIDE SEQUENCE [LARGE SCALE GENOMIC DNA]</scope>
    <source>
        <strain evidence="1 2">ZJ750</strain>
    </source>
</reference>
<proteinExistence type="predicted"/>
<dbReference type="SUPFAM" id="SSF158997">
    <property type="entry name" value="Trm112p-like"/>
    <property type="match status" value="1"/>
</dbReference>
<dbReference type="Gene3D" id="2.20.25.10">
    <property type="match status" value="1"/>
</dbReference>
<evidence type="ECO:0000313" key="2">
    <source>
        <dbReference type="Proteomes" id="UP000594637"/>
    </source>
</evidence>
<protein>
    <recommendedName>
        <fullName evidence="3">Tetraacyldisaccharide 4'-kinase</fullName>
    </recommendedName>
</protein>
<sequence>MTQTCETGACNASDDSANNSGLAPVVRALLRCPVTGEALVDAVGPDGAPALLSLGAGLAYPMRDGVPVLLSHEAEPFTP</sequence>
<organism evidence="1 2">
    <name type="scientific">Actinomyces respiraculi</name>
    <dbReference type="NCBI Taxonomy" id="2744574"/>
    <lineage>
        <taxon>Bacteria</taxon>
        <taxon>Bacillati</taxon>
        <taxon>Actinomycetota</taxon>
        <taxon>Actinomycetes</taxon>
        <taxon>Actinomycetales</taxon>
        <taxon>Actinomycetaceae</taxon>
        <taxon>Actinomyces</taxon>
    </lineage>
</organism>
<dbReference type="EMBL" id="CP063989">
    <property type="protein sequence ID" value="QPL06736.1"/>
    <property type="molecule type" value="Genomic_DNA"/>
</dbReference>
<evidence type="ECO:0008006" key="3">
    <source>
        <dbReference type="Google" id="ProtNLM"/>
    </source>
</evidence>
<dbReference type="RefSeq" id="WP_166856195.1">
    <property type="nucleotide sequence ID" value="NZ_CP063989.1"/>
</dbReference>
<accession>A0A7T0LMY5</accession>
<keyword evidence="2" id="KW-1185">Reference proteome</keyword>
<dbReference type="KEGG" id="arep:ID810_02415"/>
<name>A0A7T0LMY5_9ACTO</name>
<dbReference type="AlphaFoldDB" id="A0A7T0LMY5"/>